<reference evidence="1" key="2">
    <citation type="submission" date="2023-04" db="EMBL/GenBank/DDBJ databases">
        <authorList>
            <person name="Bu L."/>
            <person name="Lu L."/>
            <person name="Laidemitt M.R."/>
            <person name="Zhang S.M."/>
            <person name="Mutuku M."/>
            <person name="Mkoji G."/>
            <person name="Steinauer M."/>
            <person name="Loker E.S."/>
        </authorList>
    </citation>
    <scope>NUCLEOTIDE SEQUENCE</scope>
    <source>
        <strain evidence="1">KasaAsao</strain>
        <tissue evidence="1">Whole Snail</tissue>
    </source>
</reference>
<gene>
    <name evidence="1" type="ORF">Bpfe_020012</name>
</gene>
<name>A0AAD8BAT9_BIOPF</name>
<dbReference type="Proteomes" id="UP001233172">
    <property type="component" value="Unassembled WGS sequence"/>
</dbReference>
<dbReference type="AlphaFoldDB" id="A0AAD8BAT9"/>
<evidence type="ECO:0000313" key="2">
    <source>
        <dbReference type="Proteomes" id="UP001233172"/>
    </source>
</evidence>
<dbReference type="EMBL" id="JASAOG010000113">
    <property type="protein sequence ID" value="KAK0050484.1"/>
    <property type="molecule type" value="Genomic_DNA"/>
</dbReference>
<sequence length="441" mass="46601">VTERVKGKMAKFIPLIGEAYTSVESLIYLGASGLAKVCGDDDAAKERFGKAGNCWKEYSETNLIVAPVNMVVHKARGQKDRVEEIQKSLGNAFEVVVNGTPVVGHVKGIVHYAMGDTEKGNICMESATRCTAVLGVGMATGGIGAGLLVGAGAGITTGAAYDLVATGVDNAVNGDKAHLHGAMVLTKRNITLEELVDGALGMAGDGLAGAGGNQIGKNIRACRTGQQALYNEFKNSQQLLESGVKVRHATKVTMDAAELSKQAQANLSRPTKYATSLVEDSATGERGVGHSGKYRKQYRIDHHVGGEYASKAKAAKATGYDQPSHLQATYEDVKQVHQHRPQAACAEHSAFDQLKKRAPNYSPENVKTATVYNKSDGGFHTLQRCENCQAYGDAMGKVVTDYIPDGTHVPSSGYVADGHMRAAVSGVAAQTIRGGRGYHSH</sequence>
<protein>
    <submittedName>
        <fullName evidence="1">Uncharacterized protein</fullName>
    </submittedName>
</protein>
<dbReference type="PANTHER" id="PTHR34494">
    <property type="entry name" value="PROTEIN CBG25024"/>
    <property type="match status" value="1"/>
</dbReference>
<organism evidence="1 2">
    <name type="scientific">Biomphalaria pfeifferi</name>
    <name type="common">Bloodfluke planorb</name>
    <name type="synonym">Freshwater snail</name>
    <dbReference type="NCBI Taxonomy" id="112525"/>
    <lineage>
        <taxon>Eukaryota</taxon>
        <taxon>Metazoa</taxon>
        <taxon>Spiralia</taxon>
        <taxon>Lophotrochozoa</taxon>
        <taxon>Mollusca</taxon>
        <taxon>Gastropoda</taxon>
        <taxon>Heterobranchia</taxon>
        <taxon>Euthyneura</taxon>
        <taxon>Panpulmonata</taxon>
        <taxon>Hygrophila</taxon>
        <taxon>Lymnaeoidea</taxon>
        <taxon>Planorbidae</taxon>
        <taxon>Biomphalaria</taxon>
    </lineage>
</organism>
<keyword evidence="2" id="KW-1185">Reference proteome</keyword>
<reference evidence="1" key="1">
    <citation type="journal article" date="2023" name="PLoS Negl. Trop. Dis.">
        <title>A genome sequence for Biomphalaria pfeifferi, the major vector snail for the human-infecting parasite Schistosoma mansoni.</title>
        <authorList>
            <person name="Bu L."/>
            <person name="Lu L."/>
            <person name="Laidemitt M.R."/>
            <person name="Zhang S.M."/>
            <person name="Mutuku M."/>
            <person name="Mkoji G."/>
            <person name="Steinauer M."/>
            <person name="Loker E.S."/>
        </authorList>
    </citation>
    <scope>NUCLEOTIDE SEQUENCE</scope>
    <source>
        <strain evidence="1">KasaAsao</strain>
    </source>
</reference>
<comment type="caution">
    <text evidence="1">The sequence shown here is derived from an EMBL/GenBank/DDBJ whole genome shotgun (WGS) entry which is preliminary data.</text>
</comment>
<evidence type="ECO:0000313" key="1">
    <source>
        <dbReference type="EMBL" id="KAK0050484.1"/>
    </source>
</evidence>
<dbReference type="PANTHER" id="PTHR34494:SF1">
    <property type="entry name" value="PROTEIN CBG25024"/>
    <property type="match status" value="1"/>
</dbReference>
<feature type="non-terminal residue" evidence="1">
    <location>
        <position position="1"/>
    </location>
</feature>
<proteinExistence type="predicted"/>
<accession>A0AAD8BAT9</accession>